<name>A0A8S5V6W0_9CAUD</name>
<evidence type="ECO:0000256" key="1">
    <source>
        <dbReference type="SAM" id="Phobius"/>
    </source>
</evidence>
<feature type="transmembrane region" description="Helical" evidence="1">
    <location>
        <begin position="24"/>
        <end position="50"/>
    </location>
</feature>
<accession>A0A8S5V6W0</accession>
<proteinExistence type="predicted"/>
<keyword evidence="1" id="KW-0472">Membrane</keyword>
<reference evidence="2" key="1">
    <citation type="journal article" date="2021" name="Proc. Natl. Acad. Sci. U.S.A.">
        <title>A Catalog of Tens of Thousands of Viruses from Human Metagenomes Reveals Hidden Associations with Chronic Diseases.</title>
        <authorList>
            <person name="Tisza M.J."/>
            <person name="Buck C.B."/>
        </authorList>
    </citation>
    <scope>NUCLEOTIDE SEQUENCE</scope>
    <source>
        <strain evidence="2">CtXt06</strain>
    </source>
</reference>
<evidence type="ECO:0000313" key="2">
    <source>
        <dbReference type="EMBL" id="DAG02379.1"/>
    </source>
</evidence>
<protein>
    <submittedName>
        <fullName evidence="2">Uncharacterized protein</fullName>
    </submittedName>
</protein>
<dbReference type="EMBL" id="BK016209">
    <property type="protein sequence ID" value="DAG02379.1"/>
    <property type="molecule type" value="Genomic_DNA"/>
</dbReference>
<organism evidence="2">
    <name type="scientific">CrAss-like virus sp. ctXt06</name>
    <dbReference type="NCBI Taxonomy" id="2825837"/>
    <lineage>
        <taxon>Viruses</taxon>
        <taxon>Duplodnaviria</taxon>
        <taxon>Heunggongvirae</taxon>
        <taxon>Uroviricota</taxon>
        <taxon>Caudoviricetes</taxon>
        <taxon>Crassvirales</taxon>
    </lineage>
</organism>
<sequence length="310" mass="32802">MDDSKIFMFPDGGTRQTSSDVNSLLPLLMCNGGLNGGGSWVWIIFLFFLYPLMRNGGLFGNAAQNGGGCLGPLANMVSNNDGRDLLMQAINGNGAATQRLASMFGTKVDMIQAAIAQVNNGITQVGCKIDSSTGALLNAGTQNTMTLAQQLATCCCNLKTAISDSAHQSQLETLRQTDAIKESVGGVGNAVTRGFSDVGYALRDQTCNLDKSIGVVGDRIIARLDASEKSAMQDKINALQTQLTTEHQSGVIAQQIAAAVNPIAQAVNEIKCAQPQTVTVPYQPFQAVPNCVAYQYGMYNGGNNLNGFWM</sequence>
<keyword evidence="1" id="KW-1133">Transmembrane helix</keyword>
<keyword evidence="1" id="KW-0812">Transmembrane</keyword>